<evidence type="ECO:0000313" key="2">
    <source>
        <dbReference type="EMBL" id="CUF34245.1"/>
    </source>
</evidence>
<dbReference type="Gene3D" id="3.90.190.10">
    <property type="entry name" value="Protein tyrosine phosphatase superfamily"/>
    <property type="match status" value="3"/>
</dbReference>
<dbReference type="CDD" id="cd14496">
    <property type="entry name" value="PTP_paladin"/>
    <property type="match status" value="1"/>
</dbReference>
<gene>
    <name evidence="2" type="ORF">BSAL_61590</name>
</gene>
<reference evidence="3" key="1">
    <citation type="submission" date="2015-09" db="EMBL/GenBank/DDBJ databases">
        <authorList>
            <consortium name="Pathogen Informatics"/>
        </authorList>
    </citation>
    <scope>NUCLEOTIDE SEQUENCE [LARGE SCALE GENOMIC DNA]</scope>
    <source>
        <strain evidence="3">Lake Konstanz</strain>
    </source>
</reference>
<feature type="compositionally biased region" description="Polar residues" evidence="1">
    <location>
        <begin position="163"/>
        <end position="175"/>
    </location>
</feature>
<organism evidence="2 3">
    <name type="scientific">Bodo saltans</name>
    <name type="common">Flagellated protozoan</name>
    <dbReference type="NCBI Taxonomy" id="75058"/>
    <lineage>
        <taxon>Eukaryota</taxon>
        <taxon>Discoba</taxon>
        <taxon>Euglenozoa</taxon>
        <taxon>Kinetoplastea</taxon>
        <taxon>Metakinetoplastina</taxon>
        <taxon>Eubodonida</taxon>
        <taxon>Bodonidae</taxon>
        <taxon>Bodo</taxon>
    </lineage>
</organism>
<dbReference type="EMBL" id="CYKH01000303">
    <property type="protein sequence ID" value="CUF34245.1"/>
    <property type="molecule type" value="Genomic_DNA"/>
</dbReference>
<protein>
    <submittedName>
        <fullName evidence="2">Uncharacterized protein</fullName>
    </submittedName>
</protein>
<dbReference type="Pfam" id="PF14566">
    <property type="entry name" value="PTPlike_phytase"/>
    <property type="match status" value="3"/>
</dbReference>
<dbReference type="InterPro" id="IPR050561">
    <property type="entry name" value="PTP"/>
</dbReference>
<dbReference type="SMART" id="SM01301">
    <property type="entry name" value="PTPlike_phytase"/>
    <property type="match status" value="3"/>
</dbReference>
<evidence type="ECO:0000313" key="3">
    <source>
        <dbReference type="Proteomes" id="UP000051952"/>
    </source>
</evidence>
<name>A0A0S4IQV4_BODSA</name>
<keyword evidence="3" id="KW-1185">Reference proteome</keyword>
<proteinExistence type="predicted"/>
<dbReference type="SUPFAM" id="SSF52799">
    <property type="entry name" value="(Phosphotyrosine protein) phosphatases II"/>
    <property type="match status" value="2"/>
</dbReference>
<accession>A0A0S4IQV4</accession>
<feature type="region of interest" description="Disordered" evidence="1">
    <location>
        <begin position="1"/>
        <end position="39"/>
    </location>
</feature>
<dbReference type="InterPro" id="IPR029021">
    <property type="entry name" value="Prot-tyrosine_phosphatase-like"/>
</dbReference>
<dbReference type="OMA" id="VIPIWEE"/>
<evidence type="ECO:0000256" key="1">
    <source>
        <dbReference type="SAM" id="MobiDB-lite"/>
    </source>
</evidence>
<sequence>MSATRFPAIAPPPRSGALTHRNGAPQTPQFRRTSAVDDSEVVTAGATEVELQQLKETLRQQQHRLSSPRQPRRPDGVITVANPVAGQNYAARPYHRITPRKMWEPSFSTDKDIVELNDRLIQSEERLETRKREFEIQWSQRRNLFGAASNSTEAPAVPADSAESPTTKASGSRPASSKGVAFKDGQRPGSSQRASKNGGRPGSANGTSRESIPEMQGDDVFMPMFSVQPENSKDIAPAYHQTPREASMRSTTDTMLGVPEALRRRSSSVKVSQGTIAMLAMLDSTPDLSLPAPKESGFDRSGDILSENHILKQDLFEAAFTRRDMVGIISGAPYFRMVPKFHIGGVAQAHYHGIRAAINELRKAQTDHACPIVWVNLREEPIIYLNGKSFIIRSRDDPLKPQVIVNISGARIAQVEEKLRREILTEATINQGNICVHHETANGAIEEQWECVDTDSLITLDGIFSQLHQRGLNVEYRRRPITQGSMPTASDFQFVVDICQSYPLAPVIFSCQTGRGRSSLMMLVASIVRFYQMCKQDIQADVTLLRGDGKATSYRTLQQLIALLPNGALHERRVAVLMELSDKIYSIADHINAALRVGQQTDKSRMRLAQYAYLLIISSYCEQYFWLKETSLPFTKWIDQFQEIKVLLMNITASRFSTSSLASERLATPQGIVETDELTNWIRHKRRGHVLCNNMILRSVPKDLAAGPATSVPGVVALRQLAEDVPIFTCGRVSEKGREELLYNIRSGCPEVTKIAWVSLRAEPMIFVNGTGYSLLEYNAAIHNGDSDSASTMHVSRQRLEEIEERLRKDVEQEAAAGDGFVIVHALTLEGATEAMRVKVEEVRTPRNVMEEFAESANVTYIRLPLPASGHLLASDLDPLINHFEQLFIDAEREGETLALVLNDGEGGLRTTIALNVATIIRASRIARLRSFNNAKTLQDLLRVGDRNITLSSTSCYFGIEEEESLPSYHVELQAASAIVQMVAAGSLLKAVDAVIALGGSGRVWNLLHAVDFAKNAIPGNDKTGPAVMDALEAVRKYLLILLIAIYVDEQGHNPATERDEFSEWLDKYEEIRQMLERLDEHPQAALKLIDHRNLMAGHVADDRTVDRRSGDVLTANFAMKADHFPGCQKKGLVPRVCGAPNFRKVDNINVYGVAIPTILGVHNVLTVLGASEKPLVEFGHDTNDEEMWKGYPTPSIFDATTDPSLMESPLRGNVVWVNLREEPIIYVGDRPFVFRDLQLPYVNVELTGIESHKIEHVEEILKADILREANLYDGKFLVHDEGKPGELVGIWEAANDNTVRTVKQVYDEASFDGCRVKFLRLPVTDEQSPELKDFDLLVENLLPSIVAGTSDDAMPTSFVFNCQMGRGRTTTGMVVCSLLLGRTTPGYYDFLDSKYPTLFQPTDSELSKGNYSCVTQLKSLLSDGREAKKRLDLVLEACSRMQNLRTAIEGFVQQVSSPDVPEEARARAHHHGIHYLQRYYNLIAFASYLHEEYDDETKSLRSSFVAWMGERPELVNLHDAASLS</sequence>
<dbReference type="PANTHER" id="PTHR23339">
    <property type="entry name" value="TYROSINE SPECIFIC PROTEIN PHOSPHATASE AND DUAL SPECIFICITY PROTEIN PHOSPHATASE"/>
    <property type="match status" value="1"/>
</dbReference>
<feature type="region of interest" description="Disordered" evidence="1">
    <location>
        <begin position="58"/>
        <end position="77"/>
    </location>
</feature>
<dbReference type="OrthoDB" id="66369at2759"/>
<feature type="compositionally biased region" description="Polar residues" evidence="1">
    <location>
        <begin position="59"/>
        <end position="69"/>
    </location>
</feature>
<feature type="region of interest" description="Disordered" evidence="1">
    <location>
        <begin position="147"/>
        <end position="214"/>
    </location>
</feature>
<dbReference type="VEuPathDB" id="TriTrypDB:BSAL_61590"/>
<dbReference type="Proteomes" id="UP000051952">
    <property type="component" value="Unassembled WGS sequence"/>
</dbReference>